<dbReference type="GO" id="GO:0045505">
    <property type="term" value="F:dynein intermediate chain binding"/>
    <property type="evidence" value="ECO:0007669"/>
    <property type="project" value="TreeGrafter"/>
</dbReference>
<dbReference type="InterPro" id="IPR037177">
    <property type="entry name" value="DLC_sf"/>
</dbReference>
<reference evidence="12" key="1">
    <citation type="submission" date="2020-11" db="EMBL/GenBank/DDBJ databases">
        <authorList>
            <person name="Tran Van P."/>
        </authorList>
    </citation>
    <scope>NUCLEOTIDE SEQUENCE</scope>
</reference>
<keyword evidence="9" id="KW-0206">Cytoskeleton</keyword>
<comment type="subcellular location">
    <subcellularLocation>
        <location evidence="2">Cytoplasm</location>
        <location evidence="2">Cytoskeleton</location>
    </subcellularLocation>
    <subcellularLocation>
        <location evidence="1">Nucleus</location>
    </subcellularLocation>
</comment>
<keyword evidence="11" id="KW-1133">Transmembrane helix</keyword>
<feature type="transmembrane region" description="Helical" evidence="11">
    <location>
        <begin position="217"/>
        <end position="241"/>
    </location>
</feature>
<evidence type="ECO:0000256" key="8">
    <source>
        <dbReference type="ARBA" id="ARBA00022927"/>
    </source>
</evidence>
<dbReference type="SUPFAM" id="SSF54648">
    <property type="entry name" value="DLC"/>
    <property type="match status" value="1"/>
</dbReference>
<gene>
    <name evidence="12" type="ORF">ONB1V03_LOCUS7815</name>
</gene>
<evidence type="ECO:0000256" key="6">
    <source>
        <dbReference type="ARBA" id="ARBA00022701"/>
    </source>
</evidence>
<evidence type="ECO:0000256" key="10">
    <source>
        <dbReference type="ARBA" id="ARBA00023242"/>
    </source>
</evidence>
<evidence type="ECO:0000256" key="2">
    <source>
        <dbReference type="ARBA" id="ARBA00004245"/>
    </source>
</evidence>
<keyword evidence="11" id="KW-0812">Transmembrane</keyword>
<dbReference type="AlphaFoldDB" id="A0A7R9QMN1"/>
<dbReference type="GO" id="GO:0005634">
    <property type="term" value="C:nucleus"/>
    <property type="evidence" value="ECO:0007669"/>
    <property type="project" value="UniProtKB-SubCell"/>
</dbReference>
<evidence type="ECO:0000256" key="7">
    <source>
        <dbReference type="ARBA" id="ARBA00022816"/>
    </source>
</evidence>
<dbReference type="Proteomes" id="UP000728032">
    <property type="component" value="Unassembled WGS sequence"/>
</dbReference>
<dbReference type="GO" id="GO:0051028">
    <property type="term" value="P:mRNA transport"/>
    <property type="evidence" value="ECO:0007669"/>
    <property type="project" value="UniProtKB-KW"/>
</dbReference>
<dbReference type="GO" id="GO:0007017">
    <property type="term" value="P:microtubule-based process"/>
    <property type="evidence" value="ECO:0007669"/>
    <property type="project" value="InterPro"/>
</dbReference>
<keyword evidence="8" id="KW-0653">Protein transport</keyword>
<dbReference type="PANTHER" id="PTHR11886:SF35">
    <property type="entry name" value="DYNEIN LIGHT CHAIN"/>
    <property type="match status" value="1"/>
</dbReference>
<dbReference type="Pfam" id="PF01221">
    <property type="entry name" value="Dynein_light"/>
    <property type="match status" value="1"/>
</dbReference>
<dbReference type="InterPro" id="IPR001372">
    <property type="entry name" value="Dynein_light_chain_typ-1/2"/>
</dbReference>
<dbReference type="GO" id="GO:0015031">
    <property type="term" value="P:protein transport"/>
    <property type="evidence" value="ECO:0007669"/>
    <property type="project" value="UniProtKB-KW"/>
</dbReference>
<evidence type="ECO:0000256" key="3">
    <source>
        <dbReference type="ARBA" id="ARBA00015062"/>
    </source>
</evidence>
<keyword evidence="10" id="KW-0539">Nucleus</keyword>
<keyword evidence="11" id="KW-0472">Membrane</keyword>
<keyword evidence="4" id="KW-0813">Transport</keyword>
<evidence type="ECO:0000256" key="4">
    <source>
        <dbReference type="ARBA" id="ARBA00022448"/>
    </source>
</evidence>
<name>A0A7R9QMN1_9ACAR</name>
<dbReference type="SMART" id="SM01375">
    <property type="entry name" value="Dynein_light"/>
    <property type="match status" value="1"/>
</dbReference>
<dbReference type="GO" id="GO:0005874">
    <property type="term" value="C:microtubule"/>
    <property type="evidence" value="ECO:0007669"/>
    <property type="project" value="UniProtKB-KW"/>
</dbReference>
<dbReference type="PANTHER" id="PTHR11886">
    <property type="entry name" value="DYNEIN LIGHT CHAIN"/>
    <property type="match status" value="1"/>
</dbReference>
<keyword evidence="5" id="KW-0963">Cytoplasm</keyword>
<evidence type="ECO:0000256" key="5">
    <source>
        <dbReference type="ARBA" id="ARBA00022490"/>
    </source>
</evidence>
<evidence type="ECO:0000313" key="12">
    <source>
        <dbReference type="EMBL" id="CAD7650449.1"/>
    </source>
</evidence>
<sequence>MISSYQSVLDGLNKTQIMRNRLQSWRTLSIGLSFLALILLTGKLYEVDREVSFLKFVSNEWIDNSLPPEPHNNSAVRMPSNLKTTQQMAIFHIENFKQDIEILIVELWSARTTLILSLVFVLVYIISWAWMAYAVSETHSSREVSLKTVLLLAVFAAVDIAASAGFVMVRVIMYAMRDHYFPKDMRIPSPGAEHDQMVAFTALRLATLKSSSGATDVFVSVIVGFLTGLRVYSVICAVSYYRKVRRDSIGSSDYSSDKTQVKDIDDFLKQSPTYTPKVRALNAHKERERRFSISGVEDTILEEERTAELRIQAADMPGHMQKAAVQSTQHAIKVYTTEKHIAESVKQDFDQLYQPTWHCIVGRNWGSCVTHSKVDTRITPSLLPPLSQTRPSYR</sequence>
<feature type="transmembrane region" description="Helical" evidence="11">
    <location>
        <begin position="114"/>
        <end position="136"/>
    </location>
</feature>
<feature type="transmembrane region" description="Helical" evidence="11">
    <location>
        <begin position="148"/>
        <end position="176"/>
    </location>
</feature>
<evidence type="ECO:0000256" key="9">
    <source>
        <dbReference type="ARBA" id="ARBA00023212"/>
    </source>
</evidence>
<keyword evidence="13" id="KW-1185">Reference proteome</keyword>
<dbReference type="GO" id="GO:0005868">
    <property type="term" value="C:cytoplasmic dynein complex"/>
    <property type="evidence" value="ECO:0007669"/>
    <property type="project" value="TreeGrafter"/>
</dbReference>
<dbReference type="EMBL" id="OC918964">
    <property type="protein sequence ID" value="CAD7650449.1"/>
    <property type="molecule type" value="Genomic_DNA"/>
</dbReference>
<dbReference type="OrthoDB" id="10033309at2759"/>
<dbReference type="FunFam" id="3.30.740.10:FF:000005">
    <property type="entry name" value="Dynein light chain"/>
    <property type="match status" value="1"/>
</dbReference>
<dbReference type="Gene3D" id="3.30.740.10">
    <property type="entry name" value="Protein Inhibitor Of Neuronal Nitric Oxide Synthase"/>
    <property type="match status" value="1"/>
</dbReference>
<evidence type="ECO:0000313" key="13">
    <source>
        <dbReference type="Proteomes" id="UP000728032"/>
    </source>
</evidence>
<protein>
    <recommendedName>
        <fullName evidence="3">Dynein light chain 1, cytoplasmic</fullName>
    </recommendedName>
</protein>
<keyword evidence="7" id="KW-0509">mRNA transport</keyword>
<feature type="transmembrane region" description="Helical" evidence="11">
    <location>
        <begin position="27"/>
        <end position="45"/>
    </location>
</feature>
<evidence type="ECO:0000256" key="11">
    <source>
        <dbReference type="SAM" id="Phobius"/>
    </source>
</evidence>
<dbReference type="EMBL" id="CAJPVJ010004139">
    <property type="protein sequence ID" value="CAG2168325.1"/>
    <property type="molecule type" value="Genomic_DNA"/>
</dbReference>
<accession>A0A7R9QMN1</accession>
<evidence type="ECO:0000256" key="1">
    <source>
        <dbReference type="ARBA" id="ARBA00004123"/>
    </source>
</evidence>
<organism evidence="12">
    <name type="scientific">Oppiella nova</name>
    <dbReference type="NCBI Taxonomy" id="334625"/>
    <lineage>
        <taxon>Eukaryota</taxon>
        <taxon>Metazoa</taxon>
        <taxon>Ecdysozoa</taxon>
        <taxon>Arthropoda</taxon>
        <taxon>Chelicerata</taxon>
        <taxon>Arachnida</taxon>
        <taxon>Acari</taxon>
        <taxon>Acariformes</taxon>
        <taxon>Sarcoptiformes</taxon>
        <taxon>Oribatida</taxon>
        <taxon>Brachypylina</taxon>
        <taxon>Oppioidea</taxon>
        <taxon>Oppiidae</taxon>
        <taxon>Oppiella</taxon>
    </lineage>
</organism>
<proteinExistence type="predicted"/>
<keyword evidence="6" id="KW-0493">Microtubule</keyword>